<protein>
    <submittedName>
        <fullName evidence="1">Uncharacterized protein</fullName>
    </submittedName>
</protein>
<comment type="caution">
    <text evidence="1">The sequence shown here is derived from an EMBL/GenBank/DDBJ whole genome shotgun (WGS) entry which is preliminary data.</text>
</comment>
<dbReference type="AlphaFoldDB" id="A0A4R2BA25"/>
<name>A0A4R2BA25_9BACI</name>
<dbReference type="Proteomes" id="UP000295689">
    <property type="component" value="Unassembled WGS sequence"/>
</dbReference>
<keyword evidence="2" id="KW-1185">Reference proteome</keyword>
<sequence length="90" mass="10303">MDGTNWIIRFSPHLQIDDDDKEIIIKSLTELGGKVAGHSHGDSFLFFDQKMGVVVFRIEKVPSFILTVSTIVPKDQWFVRNHSGIEPYKE</sequence>
<accession>A0A4R2BA25</accession>
<dbReference type="EMBL" id="SLVV01000009">
    <property type="protein sequence ID" value="TCN23123.1"/>
    <property type="molecule type" value="Genomic_DNA"/>
</dbReference>
<organism evidence="1 2">
    <name type="scientific">Mesobacillus foraminis</name>
    <dbReference type="NCBI Taxonomy" id="279826"/>
    <lineage>
        <taxon>Bacteria</taxon>
        <taxon>Bacillati</taxon>
        <taxon>Bacillota</taxon>
        <taxon>Bacilli</taxon>
        <taxon>Bacillales</taxon>
        <taxon>Bacillaceae</taxon>
        <taxon>Mesobacillus</taxon>
    </lineage>
</organism>
<evidence type="ECO:0000313" key="2">
    <source>
        <dbReference type="Proteomes" id="UP000295689"/>
    </source>
</evidence>
<gene>
    <name evidence="1" type="ORF">EV146_109283</name>
</gene>
<reference evidence="1 2" key="1">
    <citation type="journal article" date="2015" name="Stand. Genomic Sci.">
        <title>Genomic Encyclopedia of Bacterial and Archaeal Type Strains, Phase III: the genomes of soil and plant-associated and newly described type strains.</title>
        <authorList>
            <person name="Whitman W.B."/>
            <person name="Woyke T."/>
            <person name="Klenk H.P."/>
            <person name="Zhou Y."/>
            <person name="Lilburn T.G."/>
            <person name="Beck B.J."/>
            <person name="De Vos P."/>
            <person name="Vandamme P."/>
            <person name="Eisen J.A."/>
            <person name="Garrity G."/>
            <person name="Hugenholtz P."/>
            <person name="Kyrpides N.C."/>
        </authorList>
    </citation>
    <scope>NUCLEOTIDE SEQUENCE [LARGE SCALE GENOMIC DNA]</scope>
    <source>
        <strain evidence="1 2">CV53</strain>
    </source>
</reference>
<evidence type="ECO:0000313" key="1">
    <source>
        <dbReference type="EMBL" id="TCN23123.1"/>
    </source>
</evidence>
<dbReference type="RefSeq" id="WP_162990233.1">
    <property type="nucleotide sequence ID" value="NZ_CP033044.1"/>
</dbReference>
<proteinExistence type="predicted"/>